<feature type="compositionally biased region" description="Low complexity" evidence="1">
    <location>
        <begin position="601"/>
        <end position="611"/>
    </location>
</feature>
<feature type="compositionally biased region" description="Low complexity" evidence="1">
    <location>
        <begin position="283"/>
        <end position="302"/>
    </location>
</feature>
<comment type="caution">
    <text evidence="3">The sequence shown here is derived from an EMBL/GenBank/DDBJ whole genome shotgun (WGS) entry which is preliminary data.</text>
</comment>
<feature type="region of interest" description="Disordered" evidence="1">
    <location>
        <begin position="437"/>
        <end position="509"/>
    </location>
</feature>
<dbReference type="OrthoDB" id="5177627at2"/>
<dbReference type="SMART" id="SM00507">
    <property type="entry name" value="HNHc"/>
    <property type="match status" value="1"/>
</dbReference>
<evidence type="ECO:0000313" key="4">
    <source>
        <dbReference type="Proteomes" id="UP000035722"/>
    </source>
</evidence>
<feature type="compositionally biased region" description="Gly residues" evidence="1">
    <location>
        <begin position="564"/>
        <end position="578"/>
    </location>
</feature>
<keyword evidence="3" id="KW-0255">Endonuclease</keyword>
<feature type="compositionally biased region" description="Gly residues" evidence="1">
    <location>
        <begin position="454"/>
        <end position="463"/>
    </location>
</feature>
<feature type="region of interest" description="Disordered" evidence="1">
    <location>
        <begin position="550"/>
        <end position="621"/>
    </location>
</feature>
<name>A0A024H5L9_9MICC</name>
<feature type="compositionally biased region" description="Pro residues" evidence="1">
    <location>
        <begin position="755"/>
        <end position="764"/>
    </location>
</feature>
<feature type="domain" description="HNH nuclease" evidence="2">
    <location>
        <begin position="666"/>
        <end position="718"/>
    </location>
</feature>
<feature type="compositionally biased region" description="Low complexity" evidence="1">
    <location>
        <begin position="202"/>
        <end position="213"/>
    </location>
</feature>
<dbReference type="CDD" id="cd00085">
    <property type="entry name" value="HNHc"/>
    <property type="match status" value="1"/>
</dbReference>
<keyword evidence="4" id="KW-1185">Reference proteome</keyword>
<evidence type="ECO:0000259" key="2">
    <source>
        <dbReference type="SMART" id="SM00507"/>
    </source>
</evidence>
<feature type="compositionally biased region" description="Low complexity" evidence="1">
    <location>
        <begin position="552"/>
        <end position="563"/>
    </location>
</feature>
<evidence type="ECO:0000256" key="1">
    <source>
        <dbReference type="SAM" id="MobiDB-lite"/>
    </source>
</evidence>
<dbReference type="EMBL" id="CAQI01000048">
    <property type="protein sequence ID" value="CCQ47308.1"/>
    <property type="molecule type" value="Genomic_DNA"/>
</dbReference>
<proteinExistence type="predicted"/>
<dbReference type="RefSeq" id="WP_050056161.1">
    <property type="nucleotide sequence ID" value="NZ_CAQI01000048.1"/>
</dbReference>
<dbReference type="InterPro" id="IPR003870">
    <property type="entry name" value="DUF222"/>
</dbReference>
<reference evidence="4" key="1">
    <citation type="journal article" date="2014" name="Genome Announc.">
        <title>Genome Sequence of Arthrobacter siccitolerans 4J27, a Xeroprotectant-Producing Desiccation-Tolerant Microorganism.</title>
        <authorList>
            <person name="Manzanera M."/>
            <person name="Santa-Cruz-Calvo L."/>
            <person name="Vilchez J.I."/>
            <person name="Garcia-Fontana C."/>
            <person name="Silva-Castro G.A."/>
            <person name="Calvo C."/>
            <person name="Gonzalez-Lopez J."/>
        </authorList>
    </citation>
    <scope>NUCLEOTIDE SEQUENCE [LARGE SCALE GENOMIC DNA]</scope>
    <source>
        <strain evidence="4">4J27</strain>
    </source>
</reference>
<feature type="compositionally biased region" description="Low complexity" evidence="1">
    <location>
        <begin position="579"/>
        <end position="590"/>
    </location>
</feature>
<feature type="region of interest" description="Disordered" evidence="1">
    <location>
        <begin position="282"/>
        <end position="319"/>
    </location>
</feature>
<feature type="region of interest" description="Disordered" evidence="1">
    <location>
        <begin position="72"/>
        <end position="93"/>
    </location>
</feature>
<dbReference type="AlphaFoldDB" id="A0A024H5L9"/>
<keyword evidence="3" id="KW-0378">Hydrolase</keyword>
<feature type="compositionally biased region" description="Polar residues" evidence="1">
    <location>
        <begin position="472"/>
        <end position="486"/>
    </location>
</feature>
<dbReference type="Proteomes" id="UP000035722">
    <property type="component" value="Unassembled WGS sequence"/>
</dbReference>
<organism evidence="3 4">
    <name type="scientific">Pseudarthrobacter siccitolerans</name>
    <dbReference type="NCBI Taxonomy" id="861266"/>
    <lineage>
        <taxon>Bacteria</taxon>
        <taxon>Bacillati</taxon>
        <taxon>Actinomycetota</taxon>
        <taxon>Actinomycetes</taxon>
        <taxon>Micrococcales</taxon>
        <taxon>Micrococcaceae</taxon>
        <taxon>Pseudarthrobacter</taxon>
    </lineage>
</organism>
<dbReference type="GO" id="GO:0004519">
    <property type="term" value="F:endonuclease activity"/>
    <property type="evidence" value="ECO:0007669"/>
    <property type="project" value="UniProtKB-KW"/>
</dbReference>
<feature type="region of interest" description="Disordered" evidence="1">
    <location>
        <begin position="196"/>
        <end position="229"/>
    </location>
</feature>
<dbReference type="STRING" id="861266.ARTSIC4J27_3288"/>
<keyword evidence="3" id="KW-0540">Nuclease</keyword>
<sequence>MEAIGERPEQYGSNVVVLGRAGVTTPAVPSGFDDPVSGSSGAFAAADPSVFNDYDDGSRLSPGWRLHAVPAEPTRAAGTDSEPAGSLTGPGAADSLRAAEPLGLAELGRLVAQAAVAAPSILAGASYVEAAKYAAGVEDLSRTVEYLQVLSAGTVDRTRTQAIAAADAARANRSRTGKGWVTGWDNGVETLNETDTNWPGQATARDAGSDAATGTGGRGRDRVITSPADDGCANTGESLRLLLRIGKSEANRRLALAKDILPASTLTGDVIPAPREHLAAAFTPSTSTSTGTPNTEDSIGPEDGTGTGDSTGSEEPLGADNRVQGTAAACPAVSSRAGTIIALTLNRLQHLTTPEKLALIEENLTATAATSDPDFLARVARRWADTIDADGTEPSEEALRHTQGAFIRKPRHGLHHLEIFATTDQYEHLLTVMNTATNPRTTTGPIPARTSGTTDGGTTGGVTGTTRGQDGNTQHATTQDGNTQDRNTQDRVWNETNTGPDLDRRTRPQKQLDGLVGAAKIALATNTLPATGGNRPQIIATINYQDLFPHHTPTNTSTATSTGTGTGSGSGSGSGTGSETGTRSGPRTSTAIGTSHGTGTGANTDTTATDTKSGPGTGTGNFVFTGPVAAATLRKLACDADIIPALLGTHGELLDLGRKTRLFTPAQRTALTARDQGCAFPNCTIPAPWCEAHHITYWSHHGTTHTNNGVLLCSGHHHLIHKEQWTITTTNNTPWFTPPKHLDPHQKPQQNTYFKPPPPPTPRE</sequence>
<dbReference type="Pfam" id="PF13391">
    <property type="entry name" value="HNH_2"/>
    <property type="match status" value="1"/>
</dbReference>
<dbReference type="InterPro" id="IPR003615">
    <property type="entry name" value="HNH_nuc"/>
</dbReference>
<dbReference type="Pfam" id="PF02720">
    <property type="entry name" value="DUF222"/>
    <property type="match status" value="1"/>
</dbReference>
<evidence type="ECO:0000313" key="3">
    <source>
        <dbReference type="EMBL" id="CCQ47308.1"/>
    </source>
</evidence>
<feature type="region of interest" description="Disordered" evidence="1">
    <location>
        <begin position="736"/>
        <end position="764"/>
    </location>
</feature>
<protein>
    <submittedName>
        <fullName evidence="3">HNH endonuclease</fullName>
    </submittedName>
</protein>
<accession>A0A024H5L9</accession>
<gene>
    <name evidence="3" type="ORF">ARTSIC4J27_3288</name>
</gene>